<feature type="transmembrane region" description="Helical" evidence="1">
    <location>
        <begin position="50"/>
        <end position="68"/>
    </location>
</feature>
<comment type="caution">
    <text evidence="2">The sequence shown here is derived from an EMBL/GenBank/DDBJ whole genome shotgun (WGS) entry which is preliminary data.</text>
</comment>
<gene>
    <name evidence="2" type="ORF">JCM19296_1757</name>
    <name evidence="3" type="ORF">JCM19314_3696</name>
</gene>
<evidence type="ECO:0000256" key="1">
    <source>
        <dbReference type="SAM" id="Phobius"/>
    </source>
</evidence>
<keyword evidence="1" id="KW-0812">Transmembrane</keyword>
<proteinExistence type="predicted"/>
<feature type="transmembrane region" description="Helical" evidence="1">
    <location>
        <begin position="102"/>
        <end position="119"/>
    </location>
</feature>
<keyword evidence="1" id="KW-0472">Membrane</keyword>
<evidence type="ECO:0000313" key="3">
    <source>
        <dbReference type="EMBL" id="GAK99651.1"/>
    </source>
</evidence>
<evidence type="ECO:0008006" key="6">
    <source>
        <dbReference type="Google" id="ProtNLM"/>
    </source>
</evidence>
<evidence type="ECO:0000313" key="5">
    <source>
        <dbReference type="Proteomes" id="UP000029226"/>
    </source>
</evidence>
<sequence length="125" mass="13953">MKKFNTITNLVAGGLMLFFAIPKLIGIEKSVKGFEQFKSLVPLDADVFRIFTGSVELLIAILLIAFTINKKVNLGKIAYFFLLSTMIGGLIMEFFARPQPDIMLVVIAIILSVLSIYKLKLLLKK</sequence>
<dbReference type="EMBL" id="BBMM01000002">
    <property type="protein sequence ID" value="GAK99651.1"/>
    <property type="molecule type" value="Genomic_DNA"/>
</dbReference>
<name>A0A081DB64_NONUL</name>
<accession>A0A081DB64</accession>
<protein>
    <recommendedName>
        <fullName evidence="6">DoxX family protein</fullName>
    </recommendedName>
</protein>
<evidence type="ECO:0000313" key="2">
    <source>
        <dbReference type="EMBL" id="GAK76160.1"/>
    </source>
</evidence>
<dbReference type="Proteomes" id="UP000029226">
    <property type="component" value="Unassembled WGS sequence"/>
</dbReference>
<dbReference type="EMBL" id="BBLG01000003">
    <property type="protein sequence ID" value="GAK76160.1"/>
    <property type="molecule type" value="Genomic_DNA"/>
</dbReference>
<keyword evidence="1" id="KW-1133">Transmembrane helix</keyword>
<feature type="transmembrane region" description="Helical" evidence="1">
    <location>
        <begin position="77"/>
        <end position="96"/>
    </location>
</feature>
<dbReference type="GeneID" id="90597273"/>
<dbReference type="Proteomes" id="UP000028980">
    <property type="component" value="Unassembled WGS sequence"/>
</dbReference>
<organism evidence="2 4">
    <name type="scientific">Nonlabens ulvanivorans</name>
    <name type="common">Persicivirga ulvanivorans</name>
    <dbReference type="NCBI Taxonomy" id="906888"/>
    <lineage>
        <taxon>Bacteria</taxon>
        <taxon>Pseudomonadati</taxon>
        <taxon>Bacteroidota</taxon>
        <taxon>Flavobacteriia</taxon>
        <taxon>Flavobacteriales</taxon>
        <taxon>Flavobacteriaceae</taxon>
        <taxon>Nonlabens</taxon>
    </lineage>
</organism>
<reference evidence="4 5" key="1">
    <citation type="journal article" date="2014" name="Genome Announc.">
        <title>Draft Genome Sequences of Marine Flavobacterium Nonlabens Strains NR17, NR24, NR27, NR32, NR33, and Ara13.</title>
        <authorList>
            <person name="Nakanishi M."/>
            <person name="Meirelles P."/>
            <person name="Suzuki R."/>
            <person name="Takatani N."/>
            <person name="Mino S."/>
            <person name="Suda W."/>
            <person name="Oshima K."/>
            <person name="Hattori M."/>
            <person name="Ohkuma M."/>
            <person name="Hosokawa M."/>
            <person name="Miyashita K."/>
            <person name="Thompson F.L."/>
            <person name="Niwa A."/>
            <person name="Sawabe T."/>
            <person name="Sawabe T."/>
        </authorList>
    </citation>
    <scope>NUCLEOTIDE SEQUENCE [LARGE SCALE GENOMIC DNA]</scope>
    <source>
        <strain evidence="2">JCM 19296</strain>
        <strain evidence="3">JCM 19314</strain>
        <strain evidence="4">JCM19296</strain>
        <strain evidence="5">JCM19314</strain>
    </source>
</reference>
<evidence type="ECO:0000313" key="4">
    <source>
        <dbReference type="Proteomes" id="UP000028980"/>
    </source>
</evidence>
<dbReference type="AlphaFoldDB" id="A0A081DB64"/>
<dbReference type="RefSeq" id="WP_042246557.1">
    <property type="nucleotide sequence ID" value="NZ_CP136694.1"/>
</dbReference>